<comment type="cofactor">
    <cofactor evidence="1 8">
        <name>pyridoxal 5'-phosphate</name>
        <dbReference type="ChEBI" id="CHEBI:597326"/>
    </cofactor>
</comment>
<organism evidence="10 11">
    <name type="scientific">Silvimonas iriomotensis</name>
    <dbReference type="NCBI Taxonomy" id="449662"/>
    <lineage>
        <taxon>Bacteria</taxon>
        <taxon>Pseudomonadati</taxon>
        <taxon>Pseudomonadota</taxon>
        <taxon>Betaproteobacteria</taxon>
        <taxon>Neisseriales</taxon>
        <taxon>Chitinibacteraceae</taxon>
        <taxon>Silvimonas</taxon>
    </lineage>
</organism>
<dbReference type="EMBL" id="BMLX01000006">
    <property type="protein sequence ID" value="GGP23391.1"/>
    <property type="molecule type" value="Genomic_DNA"/>
</dbReference>
<feature type="binding site" evidence="8">
    <location>
        <position position="352"/>
    </location>
    <ligand>
        <name>substrate</name>
    </ligand>
</feature>
<evidence type="ECO:0000256" key="3">
    <source>
        <dbReference type="ARBA" id="ARBA00011738"/>
    </source>
</evidence>
<dbReference type="NCBIfam" id="TIGR00858">
    <property type="entry name" value="bioF"/>
    <property type="match status" value="1"/>
</dbReference>
<keyword evidence="6 8" id="KW-0663">Pyridoxal phosphate</keyword>
<comment type="function">
    <text evidence="8">Catalyzes the decarboxylative condensation of pimeloyl-[acyl-carrier protein] and L-alanine to produce 8-amino-7-oxononanoate (AON), [acyl-carrier protein], and carbon dioxide.</text>
</comment>
<accession>A0ABQ2PDI7</accession>
<dbReference type="InterPro" id="IPR050087">
    <property type="entry name" value="AON_synthase_class-II"/>
</dbReference>
<keyword evidence="5 8" id="KW-0093">Biotin biosynthesis</keyword>
<dbReference type="Gene3D" id="3.40.640.10">
    <property type="entry name" value="Type I PLP-dependent aspartate aminotransferase-like (Major domain)"/>
    <property type="match status" value="1"/>
</dbReference>
<sequence>MTNPFQQLEADLAERRAAHLYRRRPVVSTPQGPTVVVDGVTLTSFCSNDYLGLAAHPGLVAAAQAGAARWGVGSGASHLVCGHQAAHEDCERKLAAFVGKPAALTLATGYLANLAVITALVGREDAVFADKLNHASLNDACLLSRATFKRYAHNDLDMLERQLADTPARRKLIVADAVFSMDGDTAPLAGLLALAERHDAWLFIDDAHGFGVLGEGRGSMAECGLDSPRIIYMATLGKAAGVAGAFVAAEEIVIDYLVNMARPYIYTTAAPALIAEAVSASVDVIADEAWRRERLQDHIRLLRDRLAAGGCQLMPSATAIQPLEMPSSEAALALSAALRQRGHWVAAIRPPTVPTPRLRITLSAAHDTAAVQQLADDLIALLPTLSSPRSLS</sequence>
<feature type="modified residue" description="N6-(pyridoxal phosphate)lysine" evidence="8">
    <location>
        <position position="238"/>
    </location>
</feature>
<comment type="pathway">
    <text evidence="2 8">Cofactor biosynthesis; biotin biosynthesis.</text>
</comment>
<dbReference type="Proteomes" id="UP000637267">
    <property type="component" value="Unassembled WGS sequence"/>
</dbReference>
<evidence type="ECO:0000313" key="10">
    <source>
        <dbReference type="EMBL" id="GGP23391.1"/>
    </source>
</evidence>
<name>A0ABQ2PDI7_9NEIS</name>
<evidence type="ECO:0000256" key="2">
    <source>
        <dbReference type="ARBA" id="ARBA00004746"/>
    </source>
</evidence>
<evidence type="ECO:0000256" key="8">
    <source>
        <dbReference type="HAMAP-Rule" id="MF_01693"/>
    </source>
</evidence>
<dbReference type="InterPro" id="IPR015421">
    <property type="entry name" value="PyrdxlP-dep_Trfase_major"/>
</dbReference>
<evidence type="ECO:0000256" key="4">
    <source>
        <dbReference type="ARBA" id="ARBA00022679"/>
    </source>
</evidence>
<feature type="binding site" evidence="8">
    <location>
        <position position="180"/>
    </location>
    <ligand>
        <name>pyridoxal 5'-phosphate</name>
        <dbReference type="ChEBI" id="CHEBI:597326"/>
    </ligand>
</feature>
<dbReference type="InterPro" id="IPR015424">
    <property type="entry name" value="PyrdxlP-dep_Trfase"/>
</dbReference>
<evidence type="ECO:0000256" key="6">
    <source>
        <dbReference type="ARBA" id="ARBA00022898"/>
    </source>
</evidence>
<dbReference type="Pfam" id="PF00155">
    <property type="entry name" value="Aminotran_1_2"/>
    <property type="match status" value="1"/>
</dbReference>
<dbReference type="RefSeq" id="WP_188705789.1">
    <property type="nucleotide sequence ID" value="NZ_BMLX01000006.1"/>
</dbReference>
<feature type="binding site" evidence="8">
    <location>
        <position position="235"/>
    </location>
    <ligand>
        <name>pyridoxal 5'-phosphate</name>
        <dbReference type="ChEBI" id="CHEBI:597326"/>
    </ligand>
</feature>
<keyword evidence="4 8" id="KW-0808">Transferase</keyword>
<reference evidence="11" key="1">
    <citation type="journal article" date="2019" name="Int. J. Syst. Evol. Microbiol.">
        <title>The Global Catalogue of Microorganisms (GCM) 10K type strain sequencing project: providing services to taxonomists for standard genome sequencing and annotation.</title>
        <authorList>
            <consortium name="The Broad Institute Genomics Platform"/>
            <consortium name="The Broad Institute Genome Sequencing Center for Infectious Disease"/>
            <person name="Wu L."/>
            <person name="Ma J."/>
        </authorList>
    </citation>
    <scope>NUCLEOTIDE SEQUENCE [LARGE SCALE GENOMIC DNA]</scope>
    <source>
        <strain evidence="11">CGMCC 1.8859</strain>
    </source>
</reference>
<keyword evidence="11" id="KW-1185">Reference proteome</keyword>
<dbReference type="EC" id="2.3.1.47" evidence="8"/>
<dbReference type="InterPro" id="IPR004723">
    <property type="entry name" value="AONS_Archaea/Proteobacteria"/>
</dbReference>
<feature type="binding site" evidence="8">
    <location>
        <position position="22"/>
    </location>
    <ligand>
        <name>substrate</name>
    </ligand>
</feature>
<dbReference type="InterPro" id="IPR022834">
    <property type="entry name" value="AONS_Proteobacteria"/>
</dbReference>
<feature type="binding site" evidence="8">
    <location>
        <begin position="109"/>
        <end position="110"/>
    </location>
    <ligand>
        <name>pyridoxal 5'-phosphate</name>
        <dbReference type="ChEBI" id="CHEBI:597326"/>
    </ligand>
</feature>
<comment type="similarity">
    <text evidence="8">Belongs to the class-II pyridoxal-phosphate-dependent aminotransferase family. BioF subfamily.</text>
</comment>
<dbReference type="InterPro" id="IPR015422">
    <property type="entry name" value="PyrdxlP-dep_Trfase_small"/>
</dbReference>
<feature type="domain" description="Aminotransferase class I/classII large" evidence="9">
    <location>
        <begin position="42"/>
        <end position="377"/>
    </location>
</feature>
<evidence type="ECO:0000256" key="1">
    <source>
        <dbReference type="ARBA" id="ARBA00001933"/>
    </source>
</evidence>
<proteinExistence type="inferred from homology"/>
<comment type="subunit">
    <text evidence="3 8">Homodimer.</text>
</comment>
<evidence type="ECO:0000313" key="11">
    <source>
        <dbReference type="Proteomes" id="UP000637267"/>
    </source>
</evidence>
<feature type="binding site" evidence="8">
    <location>
        <position position="134"/>
    </location>
    <ligand>
        <name>substrate</name>
    </ligand>
</feature>
<evidence type="ECO:0000256" key="7">
    <source>
        <dbReference type="ARBA" id="ARBA00047715"/>
    </source>
</evidence>
<dbReference type="Gene3D" id="3.90.1150.10">
    <property type="entry name" value="Aspartate Aminotransferase, domain 1"/>
    <property type="match status" value="1"/>
</dbReference>
<gene>
    <name evidence="8 10" type="primary">bioF</name>
    <name evidence="10" type="ORF">GCM10010970_33910</name>
</gene>
<comment type="catalytic activity">
    <reaction evidence="7 8">
        <text>6-carboxyhexanoyl-[ACP] + L-alanine + H(+) = (8S)-8-amino-7-oxononanoate + holo-[ACP] + CO2</text>
        <dbReference type="Rhea" id="RHEA:42288"/>
        <dbReference type="Rhea" id="RHEA-COMP:9685"/>
        <dbReference type="Rhea" id="RHEA-COMP:9955"/>
        <dbReference type="ChEBI" id="CHEBI:15378"/>
        <dbReference type="ChEBI" id="CHEBI:16526"/>
        <dbReference type="ChEBI" id="CHEBI:57972"/>
        <dbReference type="ChEBI" id="CHEBI:64479"/>
        <dbReference type="ChEBI" id="CHEBI:78846"/>
        <dbReference type="ChEBI" id="CHEBI:149468"/>
        <dbReference type="EC" id="2.3.1.47"/>
    </reaction>
</comment>
<evidence type="ECO:0000256" key="5">
    <source>
        <dbReference type="ARBA" id="ARBA00022756"/>
    </source>
</evidence>
<dbReference type="InterPro" id="IPR004839">
    <property type="entry name" value="Aminotransferase_I/II_large"/>
</dbReference>
<comment type="caution">
    <text evidence="10">The sequence shown here is derived from an EMBL/GenBank/DDBJ whole genome shotgun (WGS) entry which is preliminary data.</text>
</comment>
<protein>
    <recommendedName>
        <fullName evidence="8">8-amino-7-oxononanoate synthase</fullName>
        <shortName evidence="8">AONS</shortName>
        <ecNumber evidence="8">2.3.1.47</ecNumber>
    </recommendedName>
    <alternativeName>
        <fullName evidence="8">7-keto-8-amino-pelargonic acid synthase</fullName>
        <shortName evidence="8">7-KAP synthase</shortName>
        <shortName evidence="8">KAPA synthase</shortName>
    </alternativeName>
    <alternativeName>
        <fullName evidence="8">8-amino-7-ketopelargonate synthase</fullName>
    </alternativeName>
</protein>
<dbReference type="SUPFAM" id="SSF53383">
    <property type="entry name" value="PLP-dependent transferases"/>
    <property type="match status" value="1"/>
</dbReference>
<dbReference type="HAMAP" id="MF_01693">
    <property type="entry name" value="BioF_aminotrans_2"/>
    <property type="match status" value="1"/>
</dbReference>
<dbReference type="PANTHER" id="PTHR13693:SF100">
    <property type="entry name" value="8-AMINO-7-OXONONANOATE SYNTHASE"/>
    <property type="match status" value="1"/>
</dbReference>
<evidence type="ECO:0000259" key="9">
    <source>
        <dbReference type="Pfam" id="PF00155"/>
    </source>
</evidence>
<dbReference type="PANTHER" id="PTHR13693">
    <property type="entry name" value="CLASS II AMINOTRANSFERASE/8-AMINO-7-OXONONANOATE SYNTHASE"/>
    <property type="match status" value="1"/>
</dbReference>
<feature type="binding site" evidence="8">
    <location>
        <position position="208"/>
    </location>
    <ligand>
        <name>pyridoxal 5'-phosphate</name>
        <dbReference type="ChEBI" id="CHEBI:597326"/>
    </ligand>
</feature>